<dbReference type="PROSITE" id="PS51272">
    <property type="entry name" value="SLH"/>
    <property type="match status" value="3"/>
</dbReference>
<dbReference type="InterPro" id="IPR014755">
    <property type="entry name" value="Cu-Rt/internalin_Ig-like"/>
</dbReference>
<dbReference type="EMBL" id="QTTN01000005">
    <property type="protein sequence ID" value="REE91490.1"/>
    <property type="molecule type" value="Genomic_DNA"/>
</dbReference>
<feature type="domain" description="SLH" evidence="2">
    <location>
        <begin position="1286"/>
        <end position="1346"/>
    </location>
</feature>
<dbReference type="InterPro" id="IPR001119">
    <property type="entry name" value="SLH_dom"/>
</dbReference>
<dbReference type="Proteomes" id="UP000256304">
    <property type="component" value="Unassembled WGS sequence"/>
</dbReference>
<evidence type="ECO:0000313" key="4">
    <source>
        <dbReference type="Proteomes" id="UP000256304"/>
    </source>
</evidence>
<name>A0A3D9SKP6_9BACL</name>
<dbReference type="InterPro" id="IPR011801">
    <property type="entry name" value="Swm_rep_I_cyn"/>
</dbReference>
<reference evidence="3 4" key="1">
    <citation type="submission" date="2018-08" db="EMBL/GenBank/DDBJ databases">
        <title>Genomic Encyclopedia of Type Strains, Phase III (KMG-III): the genomes of soil and plant-associated and newly described type strains.</title>
        <authorList>
            <person name="Whitman W."/>
        </authorList>
    </citation>
    <scope>NUCLEOTIDE SEQUENCE [LARGE SCALE GENOMIC DNA]</scope>
    <source>
        <strain evidence="3 4">CGMCC 1.10966</strain>
    </source>
</reference>
<comment type="caution">
    <text evidence="3">The sequence shown here is derived from an EMBL/GenBank/DDBJ whole genome shotgun (WGS) entry which is preliminary data.</text>
</comment>
<feature type="domain" description="SLH" evidence="2">
    <location>
        <begin position="1417"/>
        <end position="1478"/>
    </location>
</feature>
<evidence type="ECO:0000259" key="2">
    <source>
        <dbReference type="PROSITE" id="PS51272"/>
    </source>
</evidence>
<dbReference type="NCBIfam" id="TIGR02059">
    <property type="entry name" value="swm_rep_I"/>
    <property type="match status" value="4"/>
</dbReference>
<evidence type="ECO:0000313" key="3">
    <source>
        <dbReference type="EMBL" id="REE91490.1"/>
    </source>
</evidence>
<keyword evidence="4" id="KW-1185">Reference proteome</keyword>
<organism evidence="3 4">
    <name type="scientific">Paenibacillus taihuensis</name>
    <dbReference type="NCBI Taxonomy" id="1156355"/>
    <lineage>
        <taxon>Bacteria</taxon>
        <taxon>Bacillati</taxon>
        <taxon>Bacillota</taxon>
        <taxon>Bacilli</taxon>
        <taxon>Bacillales</taxon>
        <taxon>Paenibacillaceae</taxon>
        <taxon>Paenibacillus</taxon>
    </lineage>
</organism>
<accession>A0A3D9SKP6</accession>
<dbReference type="Pfam" id="PF00395">
    <property type="entry name" value="SLH"/>
    <property type="match status" value="3"/>
</dbReference>
<dbReference type="Pfam" id="PF13753">
    <property type="entry name" value="SWM_repeat"/>
    <property type="match status" value="3"/>
</dbReference>
<proteinExistence type="predicted"/>
<sequence>MIRNRKKSKWLSYLVAAMLAIQFALGGLVAIPSQISASGSSGPLVSSYSPSDNATNVPTNASLILAFDENVKKGTGTATIQIHRQVDNIVVDSFVVASDNRVVIGTGTNRNIVTITPTAGKLVVDTNYYITIDAGAFLNDANMNFAGITSAVGWDFKTVSATDTTAPTLSTDPLVTPLTPANGGTAGVGTSLTLVFSEPVFAANGSITVTNHAQAADVQSIPVNALNVTGSGTNTIVVSLPSSLRGTSAYDVVVPNGAFQDASGNRFAGIALGQWQFTTTAPPLGDTVMSPLDNAFAVPVATDLKLTFPGTVVANTGTIRINRISDNSTVQTISVPSGNVTFAANGAGTDVIINPSADLAPNTGFYVLIDAGTFKDTTAPTASLYQGISDATMWNFYTDPGYDVTPPTLLADRKPLTTQASTAISLEMNFSEPVYPGTGNITIRTSPSGTIFASYPVTSSKVSGGGTTKIVVTDSSKTLINNQSYYVEIGGQAFSDARGNYYTGLSGSSGWSFTVTQDSVKPIVVSQSPANTATNVPVLGAKLGLLFNEPILIKNSSAVTVKRITGTGNSPLTTTLSIDPTNNSLLQIAINGTMAGLTDYYVEIAAGAVTDLAGNNFDGILNQYQWTFKTSNSSTGAPTVSKAELVGSSRLAITFNDNLDTSAAATPVPANFYVTVNGSANAVTNVQISGQVVTLTLTGTVSSGQVIKVSYSALGASPIKSLAGIAAASFSNVSVTNVPDSTAPVQVSGTVNANLIILTMSEALADVSPYAYSQFSVTIDGSVRTATQITGSGNMLFLYFSGNPVVLGQKVLLSYYASSYPLKDLSNNALYSFSNFNIQNGQDVKAPALQTITSTGSTIILNYDEALNTALVPPVSSYYVRVNGTVRSVSYVVVSGSQVLLTLASPAAASDTILVTYLGGSPELKDLGGNSAPAFNSVQANAGSTGTLSLNGIIAKGGNITATYGTTLNASYQPSISQFAVKVNAVSRPISAATVSGSSVVLTLYTPVSVGDSVTVSYVSNSLGIRSTAGALAASFTDTNAANQTTWDDNTSGDYTSASGGGLGIKVSAATTSTAVSPAGSAVNQFALTAEKINNAFNTIRKTGGMEPRVVFTVPSAEKAAMVALPLGTLEDVKKATPNASFVVAYQNTTYEIPLSALNYTQLGQMMNAASAVGQLIVSIDTNAGSLAASLTTQLNGAHAQTLVSPISFDLAVSSNGQTKQVDDLSGYVTRTIATSAGLDGKQVAVVWLDPQSGKISYVPTQVTQEGGQSIISFKRKGNSVYAAVKGSVSYTDIAKHWARSDIQLMANKYIVEGNTLTTFGPNKAITRGEFAMFIAKGLGLTGDRSAAAKFKDVNTNTTLATYIGAASKAGIIQGMTDGSFKPNSLVTREEMASMMVRAASAAGVQIVLKQTSANALKKFTDRAKIGTWAQTDVAKAVEAGVITGMSNGAFGGKNNATRAEAAVMVKRLLNYAEFINS</sequence>
<dbReference type="InterPro" id="IPR051465">
    <property type="entry name" value="Cell_Envelope_Struct_Comp"/>
</dbReference>
<dbReference type="RefSeq" id="WP_116188232.1">
    <property type="nucleotide sequence ID" value="NZ_QTTN01000005.1"/>
</dbReference>
<dbReference type="InterPro" id="IPR028059">
    <property type="entry name" value="SWM_rpt"/>
</dbReference>
<gene>
    <name evidence="3" type="ORF">A8990_105196</name>
</gene>
<dbReference type="Pfam" id="PF13205">
    <property type="entry name" value="Big_5"/>
    <property type="match status" value="5"/>
</dbReference>
<dbReference type="Gene3D" id="2.60.40.1220">
    <property type="match status" value="1"/>
</dbReference>
<dbReference type="InterPro" id="IPR032812">
    <property type="entry name" value="SbsA_Ig"/>
</dbReference>
<dbReference type="PANTHER" id="PTHR43308">
    <property type="entry name" value="OUTER MEMBRANE PROTEIN ALPHA-RELATED"/>
    <property type="match status" value="1"/>
</dbReference>
<feature type="domain" description="SLH" evidence="2">
    <location>
        <begin position="1347"/>
        <end position="1410"/>
    </location>
</feature>
<dbReference type="OrthoDB" id="2675126at2"/>
<evidence type="ECO:0000256" key="1">
    <source>
        <dbReference type="ARBA" id="ARBA00022729"/>
    </source>
</evidence>
<protein>
    <submittedName>
        <fullName evidence="3">Putative repeat protein (TIGR02059 family)</fullName>
    </submittedName>
</protein>
<keyword evidence="1" id="KW-0732">Signal</keyword>